<reference evidence="3 4" key="1">
    <citation type="submission" date="2008-03" db="EMBL/GenBank/DDBJ databases">
        <title>The Genome Sequence of Verticillium dahliae VdLs.17.</title>
        <authorList>
            <consortium name="The Broad Institute Genome Sequencing Platform"/>
            <person name="Ma L.-J.J."/>
            <person name="Klosterman S.J."/>
            <person name="Subbarao K."/>
            <person name="Dobinson K."/>
            <person name="Veronese P."/>
            <person name="Kang S."/>
            <person name="Gold S.E."/>
            <person name="Young S."/>
            <person name="Jaffe D."/>
            <person name="Gnerre S."/>
            <person name="Berlin A."/>
            <person name="Heiman D."/>
            <person name="Hepburn T."/>
            <person name="Sykes S."/>
            <person name="Alvarado L."/>
            <person name="Kodira C.D."/>
            <person name="Lander E."/>
            <person name="Galagan J."/>
            <person name="Nusbaum C."/>
            <person name="Birren B."/>
        </authorList>
    </citation>
    <scope>NUCLEOTIDE SEQUENCE [LARGE SCALE GENOMIC DNA]</scope>
    <source>
        <strain evidence="4">VdLs.17 / ATCC MYA-4575 / FGSC 10137</strain>
    </source>
</reference>
<evidence type="ECO:0000256" key="1">
    <source>
        <dbReference type="SAM" id="MobiDB-lite"/>
    </source>
</evidence>
<dbReference type="HOGENOM" id="CLU_1983279_0_0_1"/>
<dbReference type="KEGG" id="vda:VDAG_06789"/>
<evidence type="ECO:0000313" key="4">
    <source>
        <dbReference type="Proteomes" id="UP000001611"/>
    </source>
</evidence>
<keyword evidence="2" id="KW-0732">Signal</keyword>
<feature type="chain" id="PRO_5003439479" evidence="2">
    <location>
        <begin position="19"/>
        <end position="126"/>
    </location>
</feature>
<feature type="compositionally biased region" description="Low complexity" evidence="1">
    <location>
        <begin position="80"/>
        <end position="90"/>
    </location>
</feature>
<dbReference type="EMBL" id="DS572708">
    <property type="protein sequence ID" value="EGY15625.1"/>
    <property type="molecule type" value="Genomic_DNA"/>
</dbReference>
<evidence type="ECO:0000256" key="2">
    <source>
        <dbReference type="SAM" id="SignalP"/>
    </source>
</evidence>
<dbReference type="Proteomes" id="UP000001611">
    <property type="component" value="Unassembled WGS sequence"/>
</dbReference>
<organism evidence="3 4">
    <name type="scientific">Verticillium dahliae (strain VdLs.17 / ATCC MYA-4575 / FGSC 10137)</name>
    <name type="common">Verticillium wilt</name>
    <dbReference type="NCBI Taxonomy" id="498257"/>
    <lineage>
        <taxon>Eukaryota</taxon>
        <taxon>Fungi</taxon>
        <taxon>Dikarya</taxon>
        <taxon>Ascomycota</taxon>
        <taxon>Pezizomycotina</taxon>
        <taxon>Sordariomycetes</taxon>
        <taxon>Hypocreomycetidae</taxon>
        <taxon>Glomerellales</taxon>
        <taxon>Plectosphaerellaceae</taxon>
        <taxon>Verticillium</taxon>
    </lineage>
</organism>
<dbReference type="eggNOG" id="ENOG502SCMA">
    <property type="taxonomic scope" value="Eukaryota"/>
</dbReference>
<proteinExistence type="predicted"/>
<dbReference type="InParanoid" id="G2X9F7"/>
<name>G2X9F7_VERDV</name>
<dbReference type="STRING" id="498257.G2X9F7"/>
<evidence type="ECO:0000313" key="3">
    <source>
        <dbReference type="EMBL" id="EGY15625.1"/>
    </source>
</evidence>
<dbReference type="AlphaFoldDB" id="G2X9F7"/>
<keyword evidence="4" id="KW-1185">Reference proteome</keyword>
<dbReference type="RefSeq" id="XP_009657788.1">
    <property type="nucleotide sequence ID" value="XM_009659493.1"/>
</dbReference>
<accession>G2X9F7</accession>
<reference evidence="4" key="2">
    <citation type="journal article" date="2011" name="PLoS Pathog.">
        <title>Comparative genomics yields insights into niche adaptation of plant vascular wilt pathogens.</title>
        <authorList>
            <person name="Klosterman S.J."/>
            <person name="Subbarao K.V."/>
            <person name="Kang S."/>
            <person name="Veronese P."/>
            <person name="Gold S.E."/>
            <person name="Thomma B.P.H.J."/>
            <person name="Chen Z."/>
            <person name="Henrissat B."/>
            <person name="Lee Y.-H."/>
            <person name="Park J."/>
            <person name="Garcia-Pedrajas M.D."/>
            <person name="Barbara D.J."/>
            <person name="Anchieta A."/>
            <person name="de Jonge R."/>
            <person name="Santhanam P."/>
            <person name="Maruthachalam K."/>
            <person name="Atallah Z."/>
            <person name="Amyotte S.G."/>
            <person name="Paz Z."/>
            <person name="Inderbitzin P."/>
            <person name="Hayes R.J."/>
            <person name="Heiman D.I."/>
            <person name="Young S."/>
            <person name="Zeng Q."/>
            <person name="Engels R."/>
            <person name="Galagan J."/>
            <person name="Cuomo C.A."/>
            <person name="Dobinson K.F."/>
            <person name="Ma L.-J."/>
        </authorList>
    </citation>
    <scope>NUCLEOTIDE SEQUENCE [LARGE SCALE GENOMIC DNA]</scope>
    <source>
        <strain evidence="4">VdLs.17 / ATCC MYA-4575 / FGSC 10137</strain>
    </source>
</reference>
<sequence length="126" mass="13604">MRATALFTALAAAVLATASPRIAHLHYQPISPSTGDAAPPLPLAEIHYDASTPSSATVASYEAPDLPADARRVHRRRPPRGTLGPRPLLPSAARERPLSSTSLLCWWMGGRRSLRRRRRCCKSTGG</sequence>
<feature type="signal peptide" evidence="2">
    <location>
        <begin position="1"/>
        <end position="18"/>
    </location>
</feature>
<protein>
    <submittedName>
        <fullName evidence="3">Uncharacterized protein</fullName>
    </submittedName>
</protein>
<gene>
    <name evidence="3" type="ORF">VDAG_06789</name>
</gene>
<feature type="region of interest" description="Disordered" evidence="1">
    <location>
        <begin position="57"/>
        <end position="98"/>
    </location>
</feature>
<dbReference type="GeneID" id="20708252"/>
<dbReference type="OrthoDB" id="1894652at2759"/>